<comment type="subcellular location">
    <subcellularLocation>
        <location evidence="2">Membrane</location>
        <topology evidence="2">Single-pass membrane protein</topology>
    </subcellularLocation>
</comment>
<name>A0A8H5GJ08_9AGAR</name>
<evidence type="ECO:0000256" key="7">
    <source>
        <dbReference type="ARBA" id="ARBA00022723"/>
    </source>
</evidence>
<dbReference type="SUPFAM" id="SSF48264">
    <property type="entry name" value="Cytochrome P450"/>
    <property type="match status" value="1"/>
</dbReference>
<keyword evidence="11 15" id="KW-0503">Monooxygenase</keyword>
<keyword evidence="7 14" id="KW-0479">Metal-binding</keyword>
<comment type="cofactor">
    <cofactor evidence="1 14">
        <name>heme</name>
        <dbReference type="ChEBI" id="CHEBI:30413"/>
    </cofactor>
</comment>
<comment type="similarity">
    <text evidence="4 15">Belongs to the cytochrome P450 family.</text>
</comment>
<evidence type="ECO:0000256" key="5">
    <source>
        <dbReference type="ARBA" id="ARBA00022617"/>
    </source>
</evidence>
<evidence type="ECO:0008006" key="19">
    <source>
        <dbReference type="Google" id="ProtNLM"/>
    </source>
</evidence>
<dbReference type="GO" id="GO:0004497">
    <property type="term" value="F:monooxygenase activity"/>
    <property type="evidence" value="ECO:0007669"/>
    <property type="project" value="UniProtKB-KW"/>
</dbReference>
<feature type="binding site" description="axial binding residue" evidence="14">
    <location>
        <position position="430"/>
    </location>
    <ligand>
        <name>heme</name>
        <dbReference type="ChEBI" id="CHEBI:30413"/>
    </ligand>
    <ligandPart>
        <name>Fe</name>
        <dbReference type="ChEBI" id="CHEBI:18248"/>
    </ligandPart>
</feature>
<feature type="chain" id="PRO_5034712535" description="Cytochrome P450" evidence="16">
    <location>
        <begin position="23"/>
        <end position="506"/>
    </location>
</feature>
<dbReference type="InterPro" id="IPR017972">
    <property type="entry name" value="Cyt_P450_CS"/>
</dbReference>
<keyword evidence="13" id="KW-0325">Glycoprotein</keyword>
<evidence type="ECO:0000256" key="4">
    <source>
        <dbReference type="ARBA" id="ARBA00010617"/>
    </source>
</evidence>
<evidence type="ECO:0000256" key="2">
    <source>
        <dbReference type="ARBA" id="ARBA00004167"/>
    </source>
</evidence>
<dbReference type="PANTHER" id="PTHR46300">
    <property type="entry name" value="P450, PUTATIVE (EUROFUNG)-RELATED-RELATED"/>
    <property type="match status" value="1"/>
</dbReference>
<dbReference type="PRINTS" id="PR00463">
    <property type="entry name" value="EP450I"/>
</dbReference>
<accession>A0A8H5GJ08</accession>
<reference evidence="17 18" key="1">
    <citation type="journal article" date="2020" name="ISME J.">
        <title>Uncovering the hidden diversity of litter-decomposition mechanisms in mushroom-forming fungi.</title>
        <authorList>
            <person name="Floudas D."/>
            <person name="Bentzer J."/>
            <person name="Ahren D."/>
            <person name="Johansson T."/>
            <person name="Persson P."/>
            <person name="Tunlid A."/>
        </authorList>
    </citation>
    <scope>NUCLEOTIDE SEQUENCE [LARGE SCALE GENOMIC DNA]</scope>
    <source>
        <strain evidence="17 18">CBS 291.85</strain>
    </source>
</reference>
<evidence type="ECO:0000256" key="8">
    <source>
        <dbReference type="ARBA" id="ARBA00022989"/>
    </source>
</evidence>
<dbReference type="Pfam" id="PF00067">
    <property type="entry name" value="p450"/>
    <property type="match status" value="1"/>
</dbReference>
<evidence type="ECO:0000256" key="15">
    <source>
        <dbReference type="RuleBase" id="RU000461"/>
    </source>
</evidence>
<proteinExistence type="inferred from homology"/>
<comment type="pathway">
    <text evidence="3">Secondary metabolite biosynthesis.</text>
</comment>
<gene>
    <name evidence="17" type="ORF">D9758_003162</name>
</gene>
<dbReference type="Gene3D" id="1.10.630.10">
    <property type="entry name" value="Cytochrome P450"/>
    <property type="match status" value="1"/>
</dbReference>
<evidence type="ECO:0000256" key="14">
    <source>
        <dbReference type="PIRSR" id="PIRSR602401-1"/>
    </source>
</evidence>
<evidence type="ECO:0000256" key="9">
    <source>
        <dbReference type="ARBA" id="ARBA00023002"/>
    </source>
</evidence>
<dbReference type="InterPro" id="IPR036396">
    <property type="entry name" value="Cyt_P450_sf"/>
</dbReference>
<dbReference type="PANTHER" id="PTHR46300:SF2">
    <property type="entry name" value="CYTOCHROME P450 MONOOXYGENASE ALNH-RELATED"/>
    <property type="match status" value="1"/>
</dbReference>
<dbReference type="InterPro" id="IPR001128">
    <property type="entry name" value="Cyt_P450"/>
</dbReference>
<dbReference type="GO" id="GO:0016705">
    <property type="term" value="F:oxidoreductase activity, acting on paired donors, with incorporation or reduction of molecular oxygen"/>
    <property type="evidence" value="ECO:0007669"/>
    <property type="project" value="InterPro"/>
</dbReference>
<keyword evidence="12" id="KW-0472">Membrane</keyword>
<dbReference type="PROSITE" id="PS00086">
    <property type="entry name" value="CYTOCHROME_P450"/>
    <property type="match status" value="1"/>
</dbReference>
<keyword evidence="10 14" id="KW-0408">Iron</keyword>
<keyword evidence="9 15" id="KW-0560">Oxidoreductase</keyword>
<dbReference type="Proteomes" id="UP000559256">
    <property type="component" value="Unassembled WGS sequence"/>
</dbReference>
<dbReference type="OrthoDB" id="1103324at2759"/>
<evidence type="ECO:0000256" key="12">
    <source>
        <dbReference type="ARBA" id="ARBA00023136"/>
    </source>
</evidence>
<feature type="signal peptide" evidence="16">
    <location>
        <begin position="1"/>
        <end position="22"/>
    </location>
</feature>
<evidence type="ECO:0000256" key="16">
    <source>
        <dbReference type="SAM" id="SignalP"/>
    </source>
</evidence>
<evidence type="ECO:0000256" key="13">
    <source>
        <dbReference type="ARBA" id="ARBA00023180"/>
    </source>
</evidence>
<evidence type="ECO:0000313" key="18">
    <source>
        <dbReference type="Proteomes" id="UP000559256"/>
    </source>
</evidence>
<dbReference type="GO" id="GO:0020037">
    <property type="term" value="F:heme binding"/>
    <property type="evidence" value="ECO:0007669"/>
    <property type="project" value="InterPro"/>
</dbReference>
<comment type="caution">
    <text evidence="17">The sequence shown here is derived from an EMBL/GenBank/DDBJ whole genome shotgun (WGS) entry which is preliminary data.</text>
</comment>
<dbReference type="GO" id="GO:0016020">
    <property type="term" value="C:membrane"/>
    <property type="evidence" value="ECO:0007669"/>
    <property type="project" value="UniProtKB-SubCell"/>
</dbReference>
<keyword evidence="6" id="KW-0812">Transmembrane</keyword>
<evidence type="ECO:0000256" key="11">
    <source>
        <dbReference type="ARBA" id="ARBA00023033"/>
    </source>
</evidence>
<keyword evidence="16" id="KW-0732">Signal</keyword>
<dbReference type="EMBL" id="JAACJM010000026">
    <property type="protein sequence ID" value="KAF5365651.1"/>
    <property type="molecule type" value="Genomic_DNA"/>
</dbReference>
<evidence type="ECO:0000256" key="1">
    <source>
        <dbReference type="ARBA" id="ARBA00001971"/>
    </source>
</evidence>
<evidence type="ECO:0000256" key="3">
    <source>
        <dbReference type="ARBA" id="ARBA00005179"/>
    </source>
</evidence>
<keyword evidence="5 14" id="KW-0349">Heme</keyword>
<evidence type="ECO:0000256" key="10">
    <source>
        <dbReference type="ARBA" id="ARBA00023004"/>
    </source>
</evidence>
<dbReference type="InterPro" id="IPR002401">
    <property type="entry name" value="Cyt_P450_E_grp-I"/>
</dbReference>
<dbReference type="GO" id="GO:0005506">
    <property type="term" value="F:iron ion binding"/>
    <property type="evidence" value="ECO:0007669"/>
    <property type="project" value="InterPro"/>
</dbReference>
<protein>
    <recommendedName>
        <fullName evidence="19">Cytochrome P450</fullName>
    </recommendedName>
</protein>
<organism evidence="17 18">
    <name type="scientific">Tetrapyrgos nigripes</name>
    <dbReference type="NCBI Taxonomy" id="182062"/>
    <lineage>
        <taxon>Eukaryota</taxon>
        <taxon>Fungi</taxon>
        <taxon>Dikarya</taxon>
        <taxon>Basidiomycota</taxon>
        <taxon>Agaricomycotina</taxon>
        <taxon>Agaricomycetes</taxon>
        <taxon>Agaricomycetidae</taxon>
        <taxon>Agaricales</taxon>
        <taxon>Marasmiineae</taxon>
        <taxon>Marasmiaceae</taxon>
        <taxon>Tetrapyrgos</taxon>
    </lineage>
</organism>
<dbReference type="InterPro" id="IPR050364">
    <property type="entry name" value="Cytochrome_P450_fung"/>
</dbReference>
<dbReference type="AlphaFoldDB" id="A0A8H5GJ08"/>
<sequence length="506" mass="57154">MSLSTSLFLSAFLALTCYIVLRQTQKGKTPPGPKSTNLFGGGKMYSWKWSEELYRKYGSIVGFRAGGDHYVLLSSPSDAEELLAKQAVHFSGRKEVVYAGKYRSNNKRMLLLPHSDELHKQRLMFKFLVRSTALQSYHVREELHLARLLENLIDSPLKYHDHLYYYTAGIIMAVTYGIDVKANQDILDEILSSNASFNKDAVPGAHLVDIMPWLDYLPDILSPWRKDAIQKHQMEIKLFGKLANDVKIRLGQGVDTDCLMAHVWSSQSKDKLDDESIAYLGGSAFEAGTSVTAFLIHTFLLACVNYPGMVSRAQAELDNITPDELPQYHQMKQMPYLHAVVKETLRWIPVTPLAFPHQSERSMDYKGYEIPARSLIIPSIWNMHRNPENFRDPSVFDPNRWFDPDDNGHVKSSSNLLAGHWAFGFGRRECPARYLAVDLAWGAIASLLWAFDIKGVTDQSTGKAMNIDPDMIPWMDGVNIEPAPFPISITPRSSVHITKIKSKCSA</sequence>
<evidence type="ECO:0000313" key="17">
    <source>
        <dbReference type="EMBL" id="KAF5365651.1"/>
    </source>
</evidence>
<keyword evidence="8" id="KW-1133">Transmembrane helix</keyword>
<keyword evidence="18" id="KW-1185">Reference proteome</keyword>
<evidence type="ECO:0000256" key="6">
    <source>
        <dbReference type="ARBA" id="ARBA00022692"/>
    </source>
</evidence>